<organism evidence="7 8">
    <name type="scientific">Arthrobacter flavus</name>
    <dbReference type="NCBI Taxonomy" id="95172"/>
    <lineage>
        <taxon>Bacteria</taxon>
        <taxon>Bacillati</taxon>
        <taxon>Actinomycetota</taxon>
        <taxon>Actinomycetes</taxon>
        <taxon>Micrococcales</taxon>
        <taxon>Micrococcaceae</taxon>
        <taxon>Arthrobacter</taxon>
    </lineage>
</organism>
<accession>A0ABW4Q7E8</accession>
<evidence type="ECO:0000313" key="8">
    <source>
        <dbReference type="Proteomes" id="UP001597307"/>
    </source>
</evidence>
<comment type="subcellular location">
    <subcellularLocation>
        <location evidence="1">Membrane</location>
        <topology evidence="1">Multi-pass membrane protein</topology>
    </subcellularLocation>
</comment>
<evidence type="ECO:0000256" key="6">
    <source>
        <dbReference type="SAM" id="Phobius"/>
    </source>
</evidence>
<dbReference type="RefSeq" id="WP_343878505.1">
    <property type="nucleotide sequence ID" value="NZ_BAAAIJ010000020.1"/>
</dbReference>
<feature type="transmembrane region" description="Helical" evidence="6">
    <location>
        <begin position="225"/>
        <end position="247"/>
    </location>
</feature>
<evidence type="ECO:0000256" key="3">
    <source>
        <dbReference type="ARBA" id="ARBA00022692"/>
    </source>
</evidence>
<keyword evidence="4 6" id="KW-1133">Transmembrane helix</keyword>
<evidence type="ECO:0000256" key="2">
    <source>
        <dbReference type="ARBA" id="ARBA00009773"/>
    </source>
</evidence>
<proteinExistence type="inferred from homology"/>
<dbReference type="Pfam" id="PF01594">
    <property type="entry name" value="AI-2E_transport"/>
    <property type="match status" value="1"/>
</dbReference>
<dbReference type="EMBL" id="JBHUGA010000021">
    <property type="protein sequence ID" value="MFD1846645.1"/>
    <property type="molecule type" value="Genomic_DNA"/>
</dbReference>
<feature type="transmembrane region" description="Helical" evidence="6">
    <location>
        <begin position="36"/>
        <end position="55"/>
    </location>
</feature>
<evidence type="ECO:0000256" key="4">
    <source>
        <dbReference type="ARBA" id="ARBA00022989"/>
    </source>
</evidence>
<sequence length="377" mass="39628">MVWRRKRIRSDSAPAVAAPHEILSTPRGGEVSAPSYRSAAILAGLGGATVTVFGISAIQGFFAPVFLALVLTICVHPLRLKLERHGIPQGVATGTVIAAVFTLLAAFVVALVMAFAQFAALLPQYASQIEEIGQSIATMLAAIGLDQQQIQAVVSNLDPGRIVAVIGGVLGSVTGMTFALVIILTTLILMAMDATAIPMVFSKLTPDHSAMVEALQSFAIGVRKYLVATTGLGIAQGVLNWLALLLLSVPGAFLWGLLAFLCSFIPNIGYFIAIVPPLVFGFFVGGWGTVVAVVVIYGVINLVVQSIVQPRIVGNAVALSQTVTFVSVLFWAVVIGPIGAILAVPLTLLVRTVLIDSDPAAQWWRPIIGGFSQKRDP</sequence>
<name>A0ABW4Q7E8_9MICC</name>
<dbReference type="Proteomes" id="UP001597307">
    <property type="component" value="Unassembled WGS sequence"/>
</dbReference>
<protein>
    <submittedName>
        <fullName evidence="7">AI-2E family transporter</fullName>
    </submittedName>
</protein>
<feature type="transmembrane region" description="Helical" evidence="6">
    <location>
        <begin position="90"/>
        <end position="116"/>
    </location>
</feature>
<keyword evidence="5 6" id="KW-0472">Membrane</keyword>
<feature type="transmembrane region" description="Helical" evidence="6">
    <location>
        <begin position="282"/>
        <end position="308"/>
    </location>
</feature>
<dbReference type="PANTHER" id="PTHR21716">
    <property type="entry name" value="TRANSMEMBRANE PROTEIN"/>
    <property type="match status" value="1"/>
</dbReference>
<feature type="transmembrane region" description="Helical" evidence="6">
    <location>
        <begin position="162"/>
        <end position="189"/>
    </location>
</feature>
<gene>
    <name evidence="7" type="ORF">ACFSFX_08550</name>
</gene>
<evidence type="ECO:0000256" key="1">
    <source>
        <dbReference type="ARBA" id="ARBA00004141"/>
    </source>
</evidence>
<evidence type="ECO:0000313" key="7">
    <source>
        <dbReference type="EMBL" id="MFD1846645.1"/>
    </source>
</evidence>
<dbReference type="InterPro" id="IPR002549">
    <property type="entry name" value="AI-2E-like"/>
</dbReference>
<comment type="similarity">
    <text evidence="2">Belongs to the autoinducer-2 exporter (AI-2E) (TC 2.A.86) family.</text>
</comment>
<keyword evidence="8" id="KW-1185">Reference proteome</keyword>
<comment type="caution">
    <text evidence="7">The sequence shown here is derived from an EMBL/GenBank/DDBJ whole genome shotgun (WGS) entry which is preliminary data.</text>
</comment>
<keyword evidence="3 6" id="KW-0812">Transmembrane</keyword>
<evidence type="ECO:0000256" key="5">
    <source>
        <dbReference type="ARBA" id="ARBA00023136"/>
    </source>
</evidence>
<feature type="transmembrane region" description="Helical" evidence="6">
    <location>
        <begin position="328"/>
        <end position="350"/>
    </location>
</feature>
<dbReference type="PANTHER" id="PTHR21716:SF64">
    <property type="entry name" value="AI-2 TRANSPORT PROTEIN TQSA"/>
    <property type="match status" value="1"/>
</dbReference>
<feature type="transmembrane region" description="Helical" evidence="6">
    <location>
        <begin position="253"/>
        <end position="275"/>
    </location>
</feature>
<feature type="transmembrane region" description="Helical" evidence="6">
    <location>
        <begin position="61"/>
        <end position="78"/>
    </location>
</feature>
<reference evidence="8" key="1">
    <citation type="journal article" date="2019" name="Int. J. Syst. Evol. Microbiol.">
        <title>The Global Catalogue of Microorganisms (GCM) 10K type strain sequencing project: providing services to taxonomists for standard genome sequencing and annotation.</title>
        <authorList>
            <consortium name="The Broad Institute Genomics Platform"/>
            <consortium name="The Broad Institute Genome Sequencing Center for Infectious Disease"/>
            <person name="Wu L."/>
            <person name="Ma J."/>
        </authorList>
    </citation>
    <scope>NUCLEOTIDE SEQUENCE [LARGE SCALE GENOMIC DNA]</scope>
    <source>
        <strain evidence="8">JCM 11496</strain>
    </source>
</reference>